<dbReference type="SUPFAM" id="SSF57850">
    <property type="entry name" value="RING/U-box"/>
    <property type="match status" value="1"/>
</dbReference>
<gene>
    <name evidence="8" type="ORF">OVA965_LOCUS16849</name>
    <name evidence="9" type="ORF">TMI583_LOCUS16859</name>
</gene>
<keyword evidence="6" id="KW-0472">Membrane</keyword>
<dbReference type="GO" id="GO:0008270">
    <property type="term" value="F:zinc ion binding"/>
    <property type="evidence" value="ECO:0007669"/>
    <property type="project" value="UniProtKB-KW"/>
</dbReference>
<dbReference type="InterPro" id="IPR001841">
    <property type="entry name" value="Znf_RING"/>
</dbReference>
<organism evidence="8 10">
    <name type="scientific">Didymodactylos carnosus</name>
    <dbReference type="NCBI Taxonomy" id="1234261"/>
    <lineage>
        <taxon>Eukaryota</taxon>
        <taxon>Metazoa</taxon>
        <taxon>Spiralia</taxon>
        <taxon>Gnathifera</taxon>
        <taxon>Rotifera</taxon>
        <taxon>Eurotatoria</taxon>
        <taxon>Bdelloidea</taxon>
        <taxon>Philodinida</taxon>
        <taxon>Philodinidae</taxon>
        <taxon>Didymodactylos</taxon>
    </lineage>
</organism>
<evidence type="ECO:0000259" key="7">
    <source>
        <dbReference type="PROSITE" id="PS50089"/>
    </source>
</evidence>
<keyword evidence="1" id="KW-0479">Metal-binding</keyword>
<evidence type="ECO:0000256" key="2">
    <source>
        <dbReference type="ARBA" id="ARBA00022771"/>
    </source>
</evidence>
<dbReference type="Proteomes" id="UP000677228">
    <property type="component" value="Unassembled WGS sequence"/>
</dbReference>
<dbReference type="Pfam" id="PF00097">
    <property type="entry name" value="zf-C3HC4"/>
    <property type="match status" value="1"/>
</dbReference>
<proteinExistence type="predicted"/>
<feature type="domain" description="RING-type" evidence="7">
    <location>
        <begin position="14"/>
        <end position="48"/>
    </location>
</feature>
<dbReference type="InterPro" id="IPR018957">
    <property type="entry name" value="Znf_C3HC4_RING-type"/>
</dbReference>
<evidence type="ECO:0000313" key="9">
    <source>
        <dbReference type="EMBL" id="CAF3816146.1"/>
    </source>
</evidence>
<evidence type="ECO:0000256" key="6">
    <source>
        <dbReference type="SAM" id="Phobius"/>
    </source>
</evidence>
<evidence type="ECO:0000256" key="4">
    <source>
        <dbReference type="PROSITE-ProRule" id="PRU00175"/>
    </source>
</evidence>
<accession>A0A8S2DZF8</accession>
<comment type="caution">
    <text evidence="8">The sequence shown here is derived from an EMBL/GenBank/DDBJ whole genome shotgun (WGS) entry which is preliminary data.</text>
</comment>
<feature type="transmembrane region" description="Helical" evidence="6">
    <location>
        <begin position="156"/>
        <end position="173"/>
    </location>
</feature>
<sequence>MTSDSKQETKCSSPICLDPLIDPYTHTSCDNSFCNKCIKKLRTCPFCRSTILNSTNLKMTNRALRNILDELAVQCNVCKQILQRGDFSYHCKENCLPRSFITHHQEEEIAAMSEICKTTLGDRESGLTRDEYDQHLSNVYRRIHKLETELFELKKAIYFCIFVIACLLTIIFFDEKKSTSNNQGETRSSGKLDKSGSTAEKQQQKGSTKSKTDHQDTDQPGVTPRDWQSGQKPIGNDPKYGTGASNEPNPGKTT</sequence>
<evidence type="ECO:0000256" key="1">
    <source>
        <dbReference type="ARBA" id="ARBA00022723"/>
    </source>
</evidence>
<keyword evidence="6" id="KW-1133">Transmembrane helix</keyword>
<keyword evidence="3" id="KW-0862">Zinc</keyword>
<evidence type="ECO:0000313" key="8">
    <source>
        <dbReference type="EMBL" id="CAF1048586.1"/>
    </source>
</evidence>
<keyword evidence="6" id="KW-0812">Transmembrane</keyword>
<dbReference type="InterPro" id="IPR013083">
    <property type="entry name" value="Znf_RING/FYVE/PHD"/>
</dbReference>
<protein>
    <recommendedName>
        <fullName evidence="7">RING-type domain-containing protein</fullName>
    </recommendedName>
</protein>
<evidence type="ECO:0000256" key="3">
    <source>
        <dbReference type="ARBA" id="ARBA00022833"/>
    </source>
</evidence>
<dbReference type="EMBL" id="CAJOBA010007931">
    <property type="protein sequence ID" value="CAF3816146.1"/>
    <property type="molecule type" value="Genomic_DNA"/>
</dbReference>
<dbReference type="AlphaFoldDB" id="A0A8S2DZF8"/>
<dbReference type="Gene3D" id="3.30.40.10">
    <property type="entry name" value="Zinc/RING finger domain, C3HC4 (zinc finger)"/>
    <property type="match status" value="1"/>
</dbReference>
<evidence type="ECO:0000256" key="5">
    <source>
        <dbReference type="SAM" id="MobiDB-lite"/>
    </source>
</evidence>
<feature type="compositionally biased region" description="Polar residues" evidence="5">
    <location>
        <begin position="243"/>
        <end position="254"/>
    </location>
</feature>
<reference evidence="8" key="1">
    <citation type="submission" date="2021-02" db="EMBL/GenBank/DDBJ databases">
        <authorList>
            <person name="Nowell W R."/>
        </authorList>
    </citation>
    <scope>NUCLEOTIDE SEQUENCE</scope>
</reference>
<dbReference type="Proteomes" id="UP000682733">
    <property type="component" value="Unassembled WGS sequence"/>
</dbReference>
<feature type="region of interest" description="Disordered" evidence="5">
    <location>
        <begin position="179"/>
        <end position="254"/>
    </location>
</feature>
<name>A0A8S2DZF8_9BILA</name>
<evidence type="ECO:0000313" key="10">
    <source>
        <dbReference type="Proteomes" id="UP000677228"/>
    </source>
</evidence>
<dbReference type="PROSITE" id="PS50089">
    <property type="entry name" value="ZF_RING_2"/>
    <property type="match status" value="1"/>
</dbReference>
<keyword evidence="2 4" id="KW-0863">Zinc-finger</keyword>
<dbReference type="EMBL" id="CAJNOK010007919">
    <property type="protein sequence ID" value="CAF1048586.1"/>
    <property type="molecule type" value="Genomic_DNA"/>
</dbReference>